<evidence type="ECO:0000313" key="4">
    <source>
        <dbReference type="Proteomes" id="UP000682713"/>
    </source>
</evidence>
<evidence type="ECO:0000256" key="1">
    <source>
        <dbReference type="SAM" id="MobiDB-lite"/>
    </source>
</evidence>
<dbReference type="AlphaFoldDB" id="A0A942TL33"/>
<dbReference type="EMBL" id="JAGYPJ010000001">
    <property type="protein sequence ID" value="MBS4198627.1"/>
    <property type="molecule type" value="Genomic_DNA"/>
</dbReference>
<reference evidence="3 4" key="1">
    <citation type="submission" date="2021-05" db="EMBL/GenBank/DDBJ databases">
        <title>Novel Bacillus species.</title>
        <authorList>
            <person name="Liu G."/>
        </authorList>
    </citation>
    <scope>NUCLEOTIDE SEQUENCE [LARGE SCALE GENOMIC DNA]</scope>
    <source>
        <strain evidence="3 4">FJAT-49732</strain>
    </source>
</reference>
<protein>
    <submittedName>
        <fullName evidence="3">LysM peptidoglycan-binding domain-containing protein</fullName>
    </submittedName>
</protein>
<dbReference type="CDD" id="cd00118">
    <property type="entry name" value="LysM"/>
    <property type="match status" value="1"/>
</dbReference>
<dbReference type="SUPFAM" id="SSF55846">
    <property type="entry name" value="N-acetylmuramoyl-L-alanine amidase-like"/>
    <property type="match status" value="1"/>
</dbReference>
<dbReference type="GO" id="GO:0009253">
    <property type="term" value="P:peptidoglycan catabolic process"/>
    <property type="evidence" value="ECO:0007669"/>
    <property type="project" value="InterPro"/>
</dbReference>
<dbReference type="SMART" id="SM00257">
    <property type="entry name" value="LysM"/>
    <property type="match status" value="1"/>
</dbReference>
<feature type="region of interest" description="Disordered" evidence="1">
    <location>
        <begin position="224"/>
        <end position="249"/>
    </location>
</feature>
<dbReference type="InterPro" id="IPR018392">
    <property type="entry name" value="LysM"/>
</dbReference>
<name>A0A942TL33_9BACI</name>
<dbReference type="PANTHER" id="PTHR33734:SF22">
    <property type="entry name" value="MEMBRANE-BOUND LYTIC MUREIN TRANSGLYCOSYLASE D"/>
    <property type="match status" value="1"/>
</dbReference>
<dbReference type="SUPFAM" id="SSF54106">
    <property type="entry name" value="LysM domain"/>
    <property type="match status" value="1"/>
</dbReference>
<dbReference type="PROSITE" id="PS51782">
    <property type="entry name" value="LYSM"/>
    <property type="match status" value="1"/>
</dbReference>
<dbReference type="PANTHER" id="PTHR33734">
    <property type="entry name" value="LYSM DOMAIN-CONTAINING GPI-ANCHORED PROTEIN 2"/>
    <property type="match status" value="1"/>
</dbReference>
<sequence>MAYKFEKLPQLIDSRGKLAKKGSYSKRKTSLSNCIRAWHHSLTLKHLGGSDAASFANFHVNTNGWPGIGYHLVIEPKNIIQTAKGPRARIVYANDVSLLTYNVGNSNDFAVGVCVAGDYRYDVLDDATKASINELHAALVADKIGKADKSHHEFPGYSWKECCVFDYNKAFKFLDHTPVEKELPDVYIVQQGDTLWGIANNDDRVTVEDLIRWNNIKDPSKLQIGQKLSMKGPQSTKPEQPKNDKQPAPVTPKVLWVGVIKVDTLNARKGAGTNNPVVTQYKKGREVTVYEELKNGWLYIGNGQYVSNVGGKYVDKKKDTVNSLAGRRVESIVAKVNYYNGPRWTNASGYFTKGQGWTIVDLIQTEGSPQYKVKNSKGDIYYITARKDLVTVK</sequence>
<dbReference type="Gene3D" id="3.40.80.10">
    <property type="entry name" value="Peptidoglycan recognition protein-like"/>
    <property type="match status" value="1"/>
</dbReference>
<dbReference type="Gene3D" id="2.30.30.40">
    <property type="entry name" value="SH3 Domains"/>
    <property type="match status" value="1"/>
</dbReference>
<dbReference type="GO" id="GO:0008745">
    <property type="term" value="F:N-acetylmuramoyl-L-alanine amidase activity"/>
    <property type="evidence" value="ECO:0007669"/>
    <property type="project" value="InterPro"/>
</dbReference>
<dbReference type="RefSeq" id="WP_213109369.1">
    <property type="nucleotide sequence ID" value="NZ_JAGYPJ010000001.1"/>
</dbReference>
<dbReference type="Pfam" id="PF08239">
    <property type="entry name" value="SH3_3"/>
    <property type="match status" value="1"/>
</dbReference>
<dbReference type="Pfam" id="PF01476">
    <property type="entry name" value="LysM"/>
    <property type="match status" value="1"/>
</dbReference>
<feature type="domain" description="LysM" evidence="2">
    <location>
        <begin position="185"/>
        <end position="230"/>
    </location>
</feature>
<gene>
    <name evidence="3" type="ORF">KHA93_03055</name>
</gene>
<organism evidence="3 4">
    <name type="scientific">Lederbergia citrisecunda</name>
    <dbReference type="NCBI Taxonomy" id="2833583"/>
    <lineage>
        <taxon>Bacteria</taxon>
        <taxon>Bacillati</taxon>
        <taxon>Bacillota</taxon>
        <taxon>Bacilli</taxon>
        <taxon>Bacillales</taxon>
        <taxon>Bacillaceae</taxon>
        <taxon>Lederbergia</taxon>
    </lineage>
</organism>
<accession>A0A942TL33</accession>
<proteinExistence type="predicted"/>
<dbReference type="GO" id="GO:0008932">
    <property type="term" value="F:lytic endotransglycosylase activity"/>
    <property type="evidence" value="ECO:0007669"/>
    <property type="project" value="TreeGrafter"/>
</dbReference>
<evidence type="ECO:0000313" key="3">
    <source>
        <dbReference type="EMBL" id="MBS4198627.1"/>
    </source>
</evidence>
<comment type="caution">
    <text evidence="3">The sequence shown here is derived from an EMBL/GenBank/DDBJ whole genome shotgun (WGS) entry which is preliminary data.</text>
</comment>
<dbReference type="InterPro" id="IPR036505">
    <property type="entry name" value="Amidase/PGRP_sf"/>
</dbReference>
<dbReference type="Gene3D" id="3.10.350.10">
    <property type="entry name" value="LysM domain"/>
    <property type="match status" value="1"/>
</dbReference>
<dbReference type="InterPro" id="IPR036779">
    <property type="entry name" value="LysM_dom_sf"/>
</dbReference>
<dbReference type="InterPro" id="IPR003646">
    <property type="entry name" value="SH3-like_bac-type"/>
</dbReference>
<evidence type="ECO:0000259" key="2">
    <source>
        <dbReference type="PROSITE" id="PS51782"/>
    </source>
</evidence>
<dbReference type="Proteomes" id="UP000682713">
    <property type="component" value="Unassembled WGS sequence"/>
</dbReference>
<keyword evidence="4" id="KW-1185">Reference proteome</keyword>